<dbReference type="GO" id="GO:0043709">
    <property type="term" value="P:cell adhesion involved in single-species biofilm formation"/>
    <property type="evidence" value="ECO:0007669"/>
    <property type="project" value="TreeGrafter"/>
</dbReference>
<accession>A0A1F5NFJ9</accession>
<evidence type="ECO:0000259" key="1">
    <source>
        <dbReference type="PROSITE" id="PS50887"/>
    </source>
</evidence>
<dbReference type="EMBL" id="MFEG01000010">
    <property type="protein sequence ID" value="OGE76358.1"/>
    <property type="molecule type" value="Genomic_DNA"/>
</dbReference>
<dbReference type="Proteomes" id="UP000176547">
    <property type="component" value="Unassembled WGS sequence"/>
</dbReference>
<dbReference type="GO" id="GO:1902201">
    <property type="term" value="P:negative regulation of bacterial-type flagellum-dependent cell motility"/>
    <property type="evidence" value="ECO:0007669"/>
    <property type="project" value="TreeGrafter"/>
</dbReference>
<comment type="caution">
    <text evidence="2">The sequence shown here is derived from an EMBL/GenBank/DDBJ whole genome shotgun (WGS) entry which is preliminary data.</text>
</comment>
<dbReference type="InterPro" id="IPR050469">
    <property type="entry name" value="Diguanylate_Cyclase"/>
</dbReference>
<proteinExistence type="predicted"/>
<dbReference type="PANTHER" id="PTHR45138">
    <property type="entry name" value="REGULATORY COMPONENTS OF SENSORY TRANSDUCTION SYSTEM"/>
    <property type="match status" value="1"/>
</dbReference>
<feature type="domain" description="GGDEF" evidence="1">
    <location>
        <begin position="51"/>
        <end position="217"/>
    </location>
</feature>
<evidence type="ECO:0000313" key="3">
    <source>
        <dbReference type="Proteomes" id="UP000176547"/>
    </source>
</evidence>
<dbReference type="NCBIfam" id="TIGR00254">
    <property type="entry name" value="GGDEF"/>
    <property type="match status" value="1"/>
</dbReference>
<dbReference type="InterPro" id="IPR029787">
    <property type="entry name" value="Nucleotide_cyclase"/>
</dbReference>
<dbReference type="CDD" id="cd01949">
    <property type="entry name" value="GGDEF"/>
    <property type="match status" value="1"/>
</dbReference>
<dbReference type="PANTHER" id="PTHR45138:SF9">
    <property type="entry name" value="DIGUANYLATE CYCLASE DGCM-RELATED"/>
    <property type="match status" value="1"/>
</dbReference>
<reference evidence="2 3" key="1">
    <citation type="journal article" date="2016" name="Nat. Commun.">
        <title>Thousands of microbial genomes shed light on interconnected biogeochemical processes in an aquifer system.</title>
        <authorList>
            <person name="Anantharaman K."/>
            <person name="Brown C.T."/>
            <person name="Hug L.A."/>
            <person name="Sharon I."/>
            <person name="Castelle C.J."/>
            <person name="Probst A.J."/>
            <person name="Thomas B.C."/>
            <person name="Singh A."/>
            <person name="Wilkins M.J."/>
            <person name="Karaoz U."/>
            <person name="Brodie E.L."/>
            <person name="Williams K.H."/>
            <person name="Hubbard S.S."/>
            <person name="Banfield J.F."/>
        </authorList>
    </citation>
    <scope>NUCLEOTIDE SEQUENCE [LARGE SCALE GENOMIC DNA]</scope>
</reference>
<dbReference type="InterPro" id="IPR043128">
    <property type="entry name" value="Rev_trsase/Diguanyl_cyclase"/>
</dbReference>
<evidence type="ECO:0000313" key="2">
    <source>
        <dbReference type="EMBL" id="OGE76358.1"/>
    </source>
</evidence>
<dbReference type="AlphaFoldDB" id="A0A1F5NFJ9"/>
<dbReference type="GO" id="GO:0005886">
    <property type="term" value="C:plasma membrane"/>
    <property type="evidence" value="ECO:0007669"/>
    <property type="project" value="TreeGrafter"/>
</dbReference>
<name>A0A1F5NFJ9_9BACT</name>
<dbReference type="Pfam" id="PF00990">
    <property type="entry name" value="GGDEF"/>
    <property type="match status" value="1"/>
</dbReference>
<dbReference type="Gene3D" id="3.30.70.270">
    <property type="match status" value="1"/>
</dbReference>
<gene>
    <name evidence="2" type="ORF">A3K06_01925</name>
</gene>
<dbReference type="PROSITE" id="PS50887">
    <property type="entry name" value="GGDEF"/>
    <property type="match status" value="1"/>
</dbReference>
<dbReference type="SMART" id="SM00267">
    <property type="entry name" value="GGDEF"/>
    <property type="match status" value="1"/>
</dbReference>
<dbReference type="InterPro" id="IPR000160">
    <property type="entry name" value="GGDEF_dom"/>
</dbReference>
<protein>
    <recommendedName>
        <fullName evidence="1">GGDEF domain-containing protein</fullName>
    </recommendedName>
</protein>
<organism evidence="2 3">
    <name type="scientific">Candidatus Doudnabacteria bacterium RIFCSPHIGHO2_01_52_17</name>
    <dbReference type="NCBI Taxonomy" id="1817820"/>
    <lineage>
        <taxon>Bacteria</taxon>
        <taxon>Candidatus Doudnaibacteriota</taxon>
    </lineage>
</organism>
<dbReference type="SUPFAM" id="SSF55073">
    <property type="entry name" value="Nucleotide cyclase"/>
    <property type="match status" value="1"/>
</dbReference>
<sequence length="217" mass="24889">MKFINRLKGMLYGWRMGYTALTTDALTGLRSRQYFEYEGRQCLERRARRNRQVAVVNFDIDRLGLVNDFFGHAAADYVLRRAGEVIINQVRRDSDYAFRRNRSIEQNRDLSEPYRMGGDEFSVFLGKTTDMWALDFAMRVQEDFYCVCRSAEFRETIARLRLNSADSTGVSLSLVLDQVGLTFAPKVIEVSGDMPIELDSALIGADEKLILLKRAGQ</sequence>
<dbReference type="GO" id="GO:0052621">
    <property type="term" value="F:diguanylate cyclase activity"/>
    <property type="evidence" value="ECO:0007669"/>
    <property type="project" value="TreeGrafter"/>
</dbReference>